<dbReference type="NCBIfam" id="TIGR01600">
    <property type="entry name" value="phage_tail_L"/>
    <property type="match status" value="1"/>
</dbReference>
<gene>
    <name evidence="1" type="ORF">J512_2015</name>
</gene>
<sequence length="231" mass="25666">MGEKIAVAEIQSLSPTAEVELFVIDTTKFGGDVIRFCSGVNAFHQPIYWQGERYDPLPIEASDFDVSSQGTLPTPKLILANVSGLFSSLAAELDNLIGCKVIRKRTFGRFLDEVNFPNGNPEADPTQHLPDQIWFIDRKVNESRVSIEWELASAFDFQGVQLPFGQVTKNACRWQYRSPDCGWTGGYFTKDDKPTDDPNLDACGKRVSSCTCRFGENAVLPYGAFPGVQRV</sequence>
<evidence type="ECO:0000313" key="2">
    <source>
        <dbReference type="Proteomes" id="UP000020595"/>
    </source>
</evidence>
<dbReference type="GO" id="GO:0046718">
    <property type="term" value="P:symbiont entry into host cell"/>
    <property type="evidence" value="ECO:0007669"/>
    <property type="project" value="InterPro"/>
</dbReference>
<dbReference type="GO" id="GO:0051536">
    <property type="term" value="F:iron-sulfur cluster binding"/>
    <property type="evidence" value="ECO:0007669"/>
    <property type="project" value="InterPro"/>
</dbReference>
<proteinExistence type="predicted"/>
<evidence type="ECO:0000313" key="1">
    <source>
        <dbReference type="EMBL" id="EXB05693.1"/>
    </source>
</evidence>
<dbReference type="PATRIC" id="fig|1310613.3.peg.1934"/>
<dbReference type="GO" id="GO:0030430">
    <property type="term" value="C:host cell cytoplasm"/>
    <property type="evidence" value="ECO:0007669"/>
    <property type="project" value="InterPro"/>
</dbReference>
<dbReference type="EMBL" id="JEWH01000022">
    <property type="protein sequence ID" value="EXB05693.1"/>
    <property type="molecule type" value="Genomic_DNA"/>
</dbReference>
<dbReference type="AlphaFoldDB" id="A0A009IPG8"/>
<accession>A0A009IPG8</accession>
<comment type="caution">
    <text evidence="1">The sequence shown here is derived from an EMBL/GenBank/DDBJ whole genome shotgun (WGS) entry which is preliminary data.</text>
</comment>
<organism evidence="1 2">
    <name type="scientific">Acinetobacter baumannii (strain 1295743)</name>
    <dbReference type="NCBI Taxonomy" id="1310613"/>
    <lineage>
        <taxon>Bacteria</taxon>
        <taxon>Pseudomonadati</taxon>
        <taxon>Pseudomonadota</taxon>
        <taxon>Gammaproteobacteria</taxon>
        <taxon>Moraxellales</taxon>
        <taxon>Moraxellaceae</taxon>
        <taxon>Acinetobacter</taxon>
        <taxon>Acinetobacter calcoaceticus/baumannii complex</taxon>
    </lineage>
</organism>
<protein>
    <submittedName>
        <fullName evidence="1">Phage minor tail protein L</fullName>
    </submittedName>
</protein>
<name>A0A009IPG8_ACIB9</name>
<dbReference type="Pfam" id="PF05100">
    <property type="entry name" value="Phage_tail_L"/>
    <property type="match status" value="1"/>
</dbReference>
<dbReference type="InterPro" id="IPR006487">
    <property type="entry name" value="Phage_lambda_L"/>
</dbReference>
<dbReference type="RefSeq" id="WP_000504046.1">
    <property type="nucleotide sequence ID" value="NZ_JEWH01000022.1"/>
</dbReference>
<reference evidence="1 2" key="1">
    <citation type="submission" date="2014-02" db="EMBL/GenBank/DDBJ databases">
        <title>Comparative genomics and transcriptomics to identify genetic mechanisms underlying the emergence of carbapenem resistant Acinetobacter baumannii (CRAb).</title>
        <authorList>
            <person name="Harris A.D."/>
            <person name="Johnson K.J."/>
            <person name="George J."/>
            <person name="Shefchek K."/>
            <person name="Daugherty S.C."/>
            <person name="Parankush S."/>
            <person name="Sadzewicz L."/>
            <person name="Tallon L."/>
            <person name="Sengamalay N."/>
            <person name="Hazen T.H."/>
            <person name="Rasko D.A."/>
        </authorList>
    </citation>
    <scope>NUCLEOTIDE SEQUENCE [LARGE SCALE GENOMIC DNA]</scope>
    <source>
        <strain evidence="1 2">1295743</strain>
    </source>
</reference>
<dbReference type="Proteomes" id="UP000020595">
    <property type="component" value="Unassembled WGS sequence"/>
</dbReference>